<feature type="region of interest" description="Disordered" evidence="1">
    <location>
        <begin position="1"/>
        <end position="41"/>
    </location>
</feature>
<feature type="compositionally biased region" description="Polar residues" evidence="1">
    <location>
        <begin position="20"/>
        <end position="34"/>
    </location>
</feature>
<dbReference type="EMBL" id="NWSH01003290">
    <property type="protein sequence ID" value="PCG66611.1"/>
    <property type="molecule type" value="Genomic_DNA"/>
</dbReference>
<name>A0A2A4J3P4_HELVI</name>
<sequence length="256" mass="29960">MEKVWRRVGLHSSRKKRDGSGTSTSKEVTPSVAPQPQEAEYQNIHTLRTADLIRQRQGEEKSTLRSSYIIRNGDNFILVERRRRRRRRSGTRASSGSRHHTPPVEENTRTEQKRRPPARLKIFGIQWPLHSSDSRHTSITRRFCRGRRSREDNELYRSNSFKFERFTREPPADEFASGSQISHHYNDMQIHIYIKTVDIPNRSLVAPWDTLKFTGPVSKFILESTYSFRCKIEFLRKAIWSVKASQGSHDTPPFLP</sequence>
<reference evidence="2" key="1">
    <citation type="submission" date="2017-09" db="EMBL/GenBank/DDBJ databases">
        <title>Contemporary evolution of a Lepidopteran species, Heliothis virescens, in response to modern agricultural practices.</title>
        <authorList>
            <person name="Fritz M.L."/>
            <person name="Deyonke A.M."/>
            <person name="Papanicolaou A."/>
            <person name="Micinski S."/>
            <person name="Westbrook J."/>
            <person name="Gould F."/>
        </authorList>
    </citation>
    <scope>NUCLEOTIDE SEQUENCE [LARGE SCALE GENOMIC DNA]</scope>
    <source>
        <strain evidence="2">HvINT-</strain>
        <tissue evidence="2">Whole body</tissue>
    </source>
</reference>
<comment type="caution">
    <text evidence="2">The sequence shown here is derived from an EMBL/GenBank/DDBJ whole genome shotgun (WGS) entry which is preliminary data.</text>
</comment>
<organism evidence="2">
    <name type="scientific">Heliothis virescens</name>
    <name type="common">Tobacco budworm moth</name>
    <dbReference type="NCBI Taxonomy" id="7102"/>
    <lineage>
        <taxon>Eukaryota</taxon>
        <taxon>Metazoa</taxon>
        <taxon>Ecdysozoa</taxon>
        <taxon>Arthropoda</taxon>
        <taxon>Hexapoda</taxon>
        <taxon>Insecta</taxon>
        <taxon>Pterygota</taxon>
        <taxon>Neoptera</taxon>
        <taxon>Endopterygota</taxon>
        <taxon>Lepidoptera</taxon>
        <taxon>Glossata</taxon>
        <taxon>Ditrysia</taxon>
        <taxon>Noctuoidea</taxon>
        <taxon>Noctuidae</taxon>
        <taxon>Heliothinae</taxon>
        <taxon>Heliothis</taxon>
    </lineage>
</organism>
<feature type="compositionally biased region" description="Basic and acidic residues" evidence="1">
    <location>
        <begin position="102"/>
        <end position="114"/>
    </location>
</feature>
<evidence type="ECO:0000256" key="1">
    <source>
        <dbReference type="SAM" id="MobiDB-lite"/>
    </source>
</evidence>
<protein>
    <submittedName>
        <fullName evidence="2">Uncharacterized protein</fullName>
    </submittedName>
</protein>
<feature type="region of interest" description="Disordered" evidence="1">
    <location>
        <begin position="81"/>
        <end position="117"/>
    </location>
</feature>
<proteinExistence type="predicted"/>
<feature type="compositionally biased region" description="Basic residues" evidence="1">
    <location>
        <begin position="81"/>
        <end position="90"/>
    </location>
</feature>
<accession>A0A2A4J3P4</accession>
<gene>
    <name evidence="2" type="ORF">B5V51_7467</name>
</gene>
<feature type="compositionally biased region" description="Basic residues" evidence="1">
    <location>
        <begin position="1"/>
        <end position="17"/>
    </location>
</feature>
<evidence type="ECO:0000313" key="2">
    <source>
        <dbReference type="EMBL" id="PCG66611.1"/>
    </source>
</evidence>
<dbReference type="AlphaFoldDB" id="A0A2A4J3P4"/>